<feature type="domain" description="ACT" evidence="12">
    <location>
        <begin position="220"/>
        <end position="300"/>
    </location>
</feature>
<dbReference type="Gene3D" id="3.30.200.20">
    <property type="entry name" value="Phosphorylase Kinase, domain 1"/>
    <property type="match status" value="1"/>
</dbReference>
<dbReference type="InterPro" id="IPR010795">
    <property type="entry name" value="Prenylcys_lyase"/>
</dbReference>
<evidence type="ECO:0000256" key="10">
    <source>
        <dbReference type="SAM" id="MobiDB-lite"/>
    </source>
</evidence>
<dbReference type="SUPFAM" id="SSF51905">
    <property type="entry name" value="FAD/NAD(P)-binding domain"/>
    <property type="match status" value="1"/>
</dbReference>
<evidence type="ECO:0000256" key="6">
    <source>
        <dbReference type="ARBA" id="ARBA00022777"/>
    </source>
</evidence>
<evidence type="ECO:0000256" key="3">
    <source>
        <dbReference type="ARBA" id="ARBA00022527"/>
    </source>
</evidence>
<dbReference type="PROSITE" id="PS50011">
    <property type="entry name" value="PROTEIN_KINASE_DOM"/>
    <property type="match status" value="1"/>
</dbReference>
<dbReference type="SMART" id="SM00220">
    <property type="entry name" value="S_TKc"/>
    <property type="match status" value="1"/>
</dbReference>
<dbReference type="OrthoDB" id="4062651at2759"/>
<dbReference type="GO" id="GO:0016670">
    <property type="term" value="F:oxidoreductase activity, acting on a sulfur group of donors, oxygen as acceptor"/>
    <property type="evidence" value="ECO:0007669"/>
    <property type="project" value="InterPro"/>
</dbReference>
<gene>
    <name evidence="13" type="ORF">C2E21_9476</name>
</gene>
<comment type="catalytic activity">
    <reaction evidence="8">
        <text>L-threonyl-[protein] + ATP = O-phospho-L-threonyl-[protein] + ADP + H(+)</text>
        <dbReference type="Rhea" id="RHEA:46608"/>
        <dbReference type="Rhea" id="RHEA-COMP:11060"/>
        <dbReference type="Rhea" id="RHEA-COMP:11605"/>
        <dbReference type="ChEBI" id="CHEBI:15378"/>
        <dbReference type="ChEBI" id="CHEBI:30013"/>
        <dbReference type="ChEBI" id="CHEBI:30616"/>
        <dbReference type="ChEBI" id="CHEBI:61977"/>
        <dbReference type="ChEBI" id="CHEBI:456216"/>
        <dbReference type="EC" id="2.7.11.1"/>
    </reaction>
</comment>
<dbReference type="PANTHER" id="PTHR44329:SF261">
    <property type="entry name" value="ZINC FINGER CONTAINING PROTEIN KINASE-RELATED"/>
    <property type="match status" value="1"/>
</dbReference>
<dbReference type="STRING" id="3076.A0A2P6TB88"/>
<dbReference type="InterPro" id="IPR000719">
    <property type="entry name" value="Prot_kinase_dom"/>
</dbReference>
<dbReference type="FunFam" id="3.30.200.20:FF:000060">
    <property type="entry name" value="Serine/threonine-protein kinase isoform 1"/>
    <property type="match status" value="1"/>
</dbReference>
<dbReference type="SUPFAM" id="SSF55021">
    <property type="entry name" value="ACT-like"/>
    <property type="match status" value="1"/>
</dbReference>
<comment type="catalytic activity">
    <reaction evidence="9">
        <text>L-seryl-[protein] + ATP = O-phospho-L-seryl-[protein] + ADP + H(+)</text>
        <dbReference type="Rhea" id="RHEA:17989"/>
        <dbReference type="Rhea" id="RHEA-COMP:9863"/>
        <dbReference type="Rhea" id="RHEA-COMP:11604"/>
        <dbReference type="ChEBI" id="CHEBI:15378"/>
        <dbReference type="ChEBI" id="CHEBI:29999"/>
        <dbReference type="ChEBI" id="CHEBI:30616"/>
        <dbReference type="ChEBI" id="CHEBI:83421"/>
        <dbReference type="ChEBI" id="CHEBI:456216"/>
        <dbReference type="EC" id="2.7.11.1"/>
    </reaction>
</comment>
<evidence type="ECO:0000313" key="14">
    <source>
        <dbReference type="Proteomes" id="UP000239899"/>
    </source>
</evidence>
<evidence type="ECO:0000256" key="7">
    <source>
        <dbReference type="ARBA" id="ARBA00022840"/>
    </source>
</evidence>
<evidence type="ECO:0000256" key="8">
    <source>
        <dbReference type="ARBA" id="ARBA00047899"/>
    </source>
</evidence>
<comment type="caution">
    <text evidence="13">The sequence shown here is derived from an EMBL/GenBank/DDBJ whole genome shotgun (WGS) entry which is preliminary data.</text>
</comment>
<keyword evidence="4" id="KW-0808">Transferase</keyword>
<organism evidence="13 14">
    <name type="scientific">Chlorella sorokiniana</name>
    <name type="common">Freshwater green alga</name>
    <dbReference type="NCBI Taxonomy" id="3076"/>
    <lineage>
        <taxon>Eukaryota</taxon>
        <taxon>Viridiplantae</taxon>
        <taxon>Chlorophyta</taxon>
        <taxon>core chlorophytes</taxon>
        <taxon>Trebouxiophyceae</taxon>
        <taxon>Chlorellales</taxon>
        <taxon>Chlorellaceae</taxon>
        <taxon>Chlorella clade</taxon>
        <taxon>Chlorella</taxon>
    </lineage>
</organism>
<evidence type="ECO:0000256" key="2">
    <source>
        <dbReference type="ARBA" id="ARBA00012513"/>
    </source>
</evidence>
<dbReference type="InterPro" id="IPR001245">
    <property type="entry name" value="Ser-Thr/Tyr_kinase_cat_dom"/>
</dbReference>
<dbReference type="PROSITE" id="PS00108">
    <property type="entry name" value="PROTEIN_KINASE_ST"/>
    <property type="match status" value="1"/>
</dbReference>
<dbReference type="InterPro" id="IPR011009">
    <property type="entry name" value="Kinase-like_dom_sf"/>
</dbReference>
<feature type="region of interest" description="Disordered" evidence="10">
    <location>
        <begin position="290"/>
        <end position="309"/>
    </location>
</feature>
<dbReference type="InterPro" id="IPR051681">
    <property type="entry name" value="Ser/Thr_Kinases-Pseudokinases"/>
</dbReference>
<dbReference type="InterPro" id="IPR002912">
    <property type="entry name" value="ACT_dom"/>
</dbReference>
<dbReference type="GO" id="GO:0030328">
    <property type="term" value="P:prenylcysteine catabolic process"/>
    <property type="evidence" value="ECO:0007669"/>
    <property type="project" value="InterPro"/>
</dbReference>
<sequence>MVVTSGAALTLSKSSGELAGSFGGLGALSGAGNQLHSPAMNAGGALPPVGGPLVSHGSLRRRSKTEIAHQFLANLRARGSVEVDDTLEQEIVQHFESLPSRYALDVNISSLDVLNHKRLLDSARADPSAVSFQLRPVDVVSGSDLAKRPSFGSLDTLQLQAAEALSNFSPHKLGGRALPRPAFGSSPNLQALVLEAEEKLEAQGAGDRASLAAAATTFYEVTIASIDQPKLLSRLSESLGDLGLNICEAHAFNTKDRFSLDVFVVNGWAGGGTEELEEVLSRRLQELPPPVVRGASGSPPSSAREQELRVPQEELDVLARQATTGAADNDWELDPNEIIFHEKIASGAFGDLFRGSYCGQDVAIKILRNVHEDSQQFQEFLQEVAIMRKVRHKNIVQFIGACTQKPNLCIVFEFMSGGSVYDYIRKSGPLRVSTVLKIAVEVCRGMDYLHKRKIVHRDLKAANLLLDETGTVKIADFGVARVMDHTGIMTAETGTYRWMAPEVIEHNPYKEKADVFSFGIVLWELLTGRIPYSDMTPLQAAVGVVQKGLRPPIPPNCPPPLSDIMRLCWQRDPNVRPSFEQLKVKTEELLEVYRQQDGAGGVRKVPHATAGAAAAPVASGSSGGLLARLRGSSGGSHSGGGSSSGRPNFERKRLGGRAEEVVIEGVTVELGASMIWNKNYLMADLAQAAGLDREDLAEEGLLAVYDGQTLVFEESSWSLLTLIRLILRYWFSFWEFRTAPAAAFAKFQGIYQLLDSGTTFDRPDDLLKATGLYEYTQASLFEWVRETYGVGMDQLRAELMAGVVKCDYNQHTLDVNALAGMVALLPATDPGVWRIRGGNGRLAPAVLRAANATVRCPAAVSAVRRLEDGRFQLELGPQQDQGPEHCGADQEQQLAGQLGAEGPFDAVILATPLESSGLSLEGLPDKPLIPARKYQKVVTTIVKGSVRPSYFGLAEMVYSTVLVTEDARLPWNSLSLVGRTTPGNATLWKLFSLDGMPHAWLELMFERGFEVVAERVWDAPGAYPAFDPPEDYAPFKLANGLYYTAALENAASAMEIAAIEGRMTALLAAQHLKSRAAAAAGAAGQQRAQGDGAVLRPGSEGVEQPAVAAAAA</sequence>
<dbReference type="CDD" id="cd13999">
    <property type="entry name" value="STKc_MAP3K-like"/>
    <property type="match status" value="1"/>
</dbReference>
<feature type="region of interest" description="Disordered" evidence="10">
    <location>
        <begin position="1088"/>
        <end position="1112"/>
    </location>
</feature>
<evidence type="ECO:0000256" key="5">
    <source>
        <dbReference type="ARBA" id="ARBA00022741"/>
    </source>
</evidence>
<feature type="domain" description="Protein kinase" evidence="11">
    <location>
        <begin position="338"/>
        <end position="590"/>
    </location>
</feature>
<evidence type="ECO:0000256" key="9">
    <source>
        <dbReference type="ARBA" id="ARBA00048679"/>
    </source>
</evidence>
<name>A0A2P6TB88_CHLSO</name>
<keyword evidence="3" id="KW-0723">Serine/threonine-protein kinase</keyword>
<dbReference type="Gene3D" id="3.50.50.60">
    <property type="entry name" value="FAD/NAD(P)-binding domain"/>
    <property type="match status" value="1"/>
</dbReference>
<dbReference type="GO" id="GO:0004674">
    <property type="term" value="F:protein serine/threonine kinase activity"/>
    <property type="evidence" value="ECO:0007669"/>
    <property type="project" value="UniProtKB-KW"/>
</dbReference>
<feature type="compositionally biased region" description="Gly residues" evidence="10">
    <location>
        <begin position="632"/>
        <end position="643"/>
    </location>
</feature>
<dbReference type="InterPro" id="IPR045865">
    <property type="entry name" value="ACT-like_dom_sf"/>
</dbReference>
<evidence type="ECO:0000259" key="12">
    <source>
        <dbReference type="PROSITE" id="PS51671"/>
    </source>
</evidence>
<dbReference type="Gene3D" id="1.10.510.10">
    <property type="entry name" value="Transferase(Phosphotransferase) domain 1"/>
    <property type="match status" value="1"/>
</dbReference>
<dbReference type="PANTHER" id="PTHR44329">
    <property type="entry name" value="SERINE/THREONINE-PROTEIN KINASE TNNI3K-RELATED"/>
    <property type="match status" value="1"/>
</dbReference>
<evidence type="ECO:0000259" key="11">
    <source>
        <dbReference type="PROSITE" id="PS50011"/>
    </source>
</evidence>
<reference evidence="13 14" key="1">
    <citation type="journal article" date="2018" name="Plant J.">
        <title>Genome sequences of Chlorella sorokiniana UTEX 1602 and Micractinium conductrix SAG 241.80: implications to maltose excretion by a green alga.</title>
        <authorList>
            <person name="Arriola M.B."/>
            <person name="Velmurugan N."/>
            <person name="Zhang Y."/>
            <person name="Plunkett M.H."/>
            <person name="Hondzo H."/>
            <person name="Barney B.M."/>
        </authorList>
    </citation>
    <scope>NUCLEOTIDE SEQUENCE [LARGE SCALE GENOMIC DNA]</scope>
    <source>
        <strain evidence="14">UTEX 1602</strain>
    </source>
</reference>
<dbReference type="PROSITE" id="PS51671">
    <property type="entry name" value="ACT"/>
    <property type="match status" value="1"/>
</dbReference>
<protein>
    <recommendedName>
        <fullName evidence="2">non-specific serine/threonine protein kinase</fullName>
        <ecNumber evidence="2">2.7.11.1</ecNumber>
    </recommendedName>
</protein>
<dbReference type="AlphaFoldDB" id="A0A2P6TB88"/>
<proteinExistence type="inferred from homology"/>
<dbReference type="SUPFAM" id="SSF56112">
    <property type="entry name" value="Protein kinase-like (PK-like)"/>
    <property type="match status" value="1"/>
</dbReference>
<dbReference type="PRINTS" id="PR00109">
    <property type="entry name" value="TYRKINASE"/>
</dbReference>
<dbReference type="InterPro" id="IPR008271">
    <property type="entry name" value="Ser/Thr_kinase_AS"/>
</dbReference>
<comment type="similarity">
    <text evidence="1">Belongs to the protein kinase superfamily. TKL Ser/Thr protein kinase family. RAF subfamily.</text>
</comment>
<keyword evidence="6" id="KW-0418">Kinase</keyword>
<dbReference type="EC" id="2.7.11.1" evidence="2"/>
<keyword evidence="14" id="KW-1185">Reference proteome</keyword>
<dbReference type="Proteomes" id="UP000239899">
    <property type="component" value="Unassembled WGS sequence"/>
</dbReference>
<keyword evidence="7" id="KW-0067">ATP-binding</keyword>
<evidence type="ECO:0000313" key="13">
    <source>
        <dbReference type="EMBL" id="PRW05816.1"/>
    </source>
</evidence>
<evidence type="ECO:0000256" key="1">
    <source>
        <dbReference type="ARBA" id="ARBA00010507"/>
    </source>
</evidence>
<dbReference type="EMBL" id="LHPG02000028">
    <property type="protein sequence ID" value="PRW05816.1"/>
    <property type="molecule type" value="Genomic_DNA"/>
</dbReference>
<dbReference type="InterPro" id="IPR036188">
    <property type="entry name" value="FAD/NAD-bd_sf"/>
</dbReference>
<accession>A0A2P6TB88</accession>
<dbReference type="Pfam" id="PF07156">
    <property type="entry name" value="Prenylcys_lyase"/>
    <property type="match status" value="1"/>
</dbReference>
<dbReference type="GO" id="GO:0005524">
    <property type="term" value="F:ATP binding"/>
    <property type="evidence" value="ECO:0007669"/>
    <property type="project" value="UniProtKB-KW"/>
</dbReference>
<feature type="region of interest" description="Disordered" evidence="10">
    <location>
        <begin position="628"/>
        <end position="651"/>
    </location>
</feature>
<keyword evidence="5" id="KW-0547">Nucleotide-binding</keyword>
<dbReference type="Pfam" id="PF07714">
    <property type="entry name" value="PK_Tyr_Ser-Thr"/>
    <property type="match status" value="1"/>
</dbReference>
<evidence type="ECO:0000256" key="4">
    <source>
        <dbReference type="ARBA" id="ARBA00022679"/>
    </source>
</evidence>